<evidence type="ECO:0000313" key="4">
    <source>
        <dbReference type="EMBL" id="QHB40081.1"/>
    </source>
</evidence>
<dbReference type="InterPro" id="IPR001091">
    <property type="entry name" value="RM_Methyltransferase"/>
</dbReference>
<dbReference type="GO" id="GO:0003677">
    <property type="term" value="F:DNA binding"/>
    <property type="evidence" value="ECO:0007669"/>
    <property type="project" value="InterPro"/>
</dbReference>
<organism evidence="4 5">
    <name type="scientific">Flavobacterium phage vB_FspS_mymlan6-1</name>
    <dbReference type="NCBI Taxonomy" id="2686266"/>
    <lineage>
        <taxon>Viruses</taxon>
        <taxon>Duplodnaviria</taxon>
        <taxon>Heunggongvirae</taxon>
        <taxon>Uroviricota</taxon>
        <taxon>Caudoviricetes</taxon>
        <taxon>Muminvirus</taxon>
        <taxon>Muminvirus mymlan</taxon>
    </lineage>
</organism>
<dbReference type="Pfam" id="PF01555">
    <property type="entry name" value="N6_N4_Mtase"/>
    <property type="match status" value="1"/>
</dbReference>
<dbReference type="Proteomes" id="UP000465108">
    <property type="component" value="Segment"/>
</dbReference>
<gene>
    <name evidence="4" type="ORF">mymlan61_gp007</name>
</gene>
<feature type="domain" description="DNA methylase N-4/N-6" evidence="3">
    <location>
        <begin position="22"/>
        <end position="239"/>
    </location>
</feature>
<evidence type="ECO:0000313" key="5">
    <source>
        <dbReference type="Proteomes" id="UP000465108"/>
    </source>
</evidence>
<keyword evidence="5" id="KW-1185">Reference proteome</keyword>
<dbReference type="InterPro" id="IPR029063">
    <property type="entry name" value="SAM-dependent_MTases_sf"/>
</dbReference>
<evidence type="ECO:0000256" key="2">
    <source>
        <dbReference type="ARBA" id="ARBA00022679"/>
    </source>
</evidence>
<dbReference type="GO" id="GO:0008170">
    <property type="term" value="F:N-methyltransferase activity"/>
    <property type="evidence" value="ECO:0007669"/>
    <property type="project" value="InterPro"/>
</dbReference>
<evidence type="ECO:0000256" key="1">
    <source>
        <dbReference type="ARBA" id="ARBA00022603"/>
    </source>
</evidence>
<keyword evidence="1 4" id="KW-0489">Methyltransferase</keyword>
<accession>A0A6B9LKR5</accession>
<dbReference type="SUPFAM" id="SSF53335">
    <property type="entry name" value="S-adenosyl-L-methionine-dependent methyltransferases"/>
    <property type="match status" value="1"/>
</dbReference>
<dbReference type="InterPro" id="IPR002941">
    <property type="entry name" value="DNA_methylase_N4/N6"/>
</dbReference>
<sequence length="262" mass="30081">MTIDLRYGDTIEQMKLIPDKSIDMIFCDLPYGTTACKWDSVIPFKELWEQYERIIKPNKAIVLTASQPFTSALVMSNPKIFKYEWIWQKTRFSGNLNATRMPLKAHESVLIFANTKAPYYPIKTQAPEHLIDKRKNVNPSIVKDGGAYNGSKGFVNIRKKDDGTRYPTTIQVFKNPNNNSLHPTQKPVELVEYFINTHSNENDTILDNTFGSCTTGIACINTNRNFIGIENNMDYFNISLKRVEEKRKEKDFNLITSFGDGM</sequence>
<dbReference type="GO" id="GO:0032259">
    <property type="term" value="P:methylation"/>
    <property type="evidence" value="ECO:0007669"/>
    <property type="project" value="UniProtKB-KW"/>
</dbReference>
<dbReference type="Gene3D" id="3.40.50.150">
    <property type="entry name" value="Vaccinia Virus protein VP39"/>
    <property type="match status" value="1"/>
</dbReference>
<dbReference type="PRINTS" id="PR00508">
    <property type="entry name" value="S21N4MTFRASE"/>
</dbReference>
<reference evidence="4 5" key="1">
    <citation type="journal article" date="2020" name="Viruses">
        <title>Diversity and Host Interactions Among Virulent and Temperate Baltic Sea Flavobacterium Phages.</title>
        <authorList>
            <person name="Nilsson E."/>
            <person name="Bayfield O.W."/>
            <person name="Lundin D."/>
            <person name="Antson A.A."/>
            <person name="Holmfeldt K."/>
        </authorList>
    </citation>
    <scope>NUCLEOTIDE SEQUENCE [LARGE SCALE GENOMIC DNA]</scope>
</reference>
<keyword evidence="2 4" id="KW-0808">Transferase</keyword>
<dbReference type="EMBL" id="MN812227">
    <property type="protein sequence ID" value="QHB40081.1"/>
    <property type="molecule type" value="Genomic_DNA"/>
</dbReference>
<name>A0A6B9LKR5_9CAUD</name>
<evidence type="ECO:0000259" key="3">
    <source>
        <dbReference type="Pfam" id="PF01555"/>
    </source>
</evidence>
<proteinExistence type="predicted"/>
<protein>
    <submittedName>
        <fullName evidence="4">DNA methyltransferase</fullName>
    </submittedName>
</protein>